<keyword evidence="11" id="KW-1185">Reference proteome</keyword>
<evidence type="ECO:0000256" key="2">
    <source>
        <dbReference type="ARBA" id="ARBA00011903"/>
    </source>
</evidence>
<dbReference type="InterPro" id="IPR005702">
    <property type="entry name" value="Wzc-like_C"/>
</dbReference>
<comment type="similarity">
    <text evidence="1">Belongs to the CpsD/CapB family.</text>
</comment>
<dbReference type="NCBIfam" id="TIGR01007">
    <property type="entry name" value="eps_fam"/>
    <property type="match status" value="1"/>
</dbReference>
<sequence length="274" mass="31023">MSKRKIFFIQEDNMEVTEAFRTVRTNLAFQNEKDIGRKIMITSSIPGEGKSTLAGNYGASLAIAGKKVLLIDCDIRRPRAHESFGIKVERGLEAVLTENADPKSVILKDIIPNFDLLPTKHMKYNVTELFIGDKMKEVIAELENEYNTIILDMPPLAVASDAAILSKYVDGVVVVVAYDQVAKRELEFTKEMLSNAGANIYGFVVTKVDKGGLSYGNYGYYNNYYSYYQEYYSDSDGNRKKHIVKKPKSKFGRFMHAVKEQYKRQFSGDLKGKK</sequence>
<dbReference type="PANTHER" id="PTHR32309">
    <property type="entry name" value="TYROSINE-PROTEIN KINASE"/>
    <property type="match status" value="1"/>
</dbReference>
<keyword evidence="4" id="KW-0547">Nucleotide-binding</keyword>
<evidence type="ECO:0000256" key="4">
    <source>
        <dbReference type="ARBA" id="ARBA00022741"/>
    </source>
</evidence>
<dbReference type="GO" id="GO:0005524">
    <property type="term" value="F:ATP binding"/>
    <property type="evidence" value="ECO:0007669"/>
    <property type="project" value="UniProtKB-KW"/>
</dbReference>
<dbReference type="Gene3D" id="3.40.50.300">
    <property type="entry name" value="P-loop containing nucleotide triphosphate hydrolases"/>
    <property type="match status" value="1"/>
</dbReference>
<dbReference type="EC" id="2.7.10.2" evidence="2"/>
<evidence type="ECO:0000259" key="9">
    <source>
        <dbReference type="Pfam" id="PF13614"/>
    </source>
</evidence>
<evidence type="ECO:0000256" key="7">
    <source>
        <dbReference type="ARBA" id="ARBA00023137"/>
    </source>
</evidence>
<protein>
    <recommendedName>
        <fullName evidence="2">non-specific protein-tyrosine kinase</fullName>
        <ecNumber evidence="2">2.7.10.2</ecNumber>
    </recommendedName>
</protein>
<reference evidence="10 11" key="1">
    <citation type="submission" date="2018-06" db="EMBL/GenBank/DDBJ databases">
        <authorList>
            <consortium name="Pathogen Informatics"/>
            <person name="Doyle S."/>
        </authorList>
    </citation>
    <scope>NUCLEOTIDE SEQUENCE [LARGE SCALE GENOMIC DNA]</scope>
    <source>
        <strain evidence="10 11">NCTC10723</strain>
    </source>
</reference>
<evidence type="ECO:0000256" key="1">
    <source>
        <dbReference type="ARBA" id="ARBA00007316"/>
    </source>
</evidence>
<dbReference type="RefSeq" id="WP_115271261.1">
    <property type="nucleotide sequence ID" value="NZ_UGGU01000003.1"/>
</dbReference>
<evidence type="ECO:0000256" key="6">
    <source>
        <dbReference type="ARBA" id="ARBA00022840"/>
    </source>
</evidence>
<gene>
    <name evidence="10" type="primary">ywqD</name>
    <name evidence="10" type="ORF">NCTC10723_01775</name>
</gene>
<evidence type="ECO:0000256" key="5">
    <source>
        <dbReference type="ARBA" id="ARBA00022777"/>
    </source>
</evidence>
<dbReference type="InterPro" id="IPR025669">
    <property type="entry name" value="AAA_dom"/>
</dbReference>
<dbReference type="GO" id="GO:0005886">
    <property type="term" value="C:plasma membrane"/>
    <property type="evidence" value="ECO:0007669"/>
    <property type="project" value="TreeGrafter"/>
</dbReference>
<proteinExistence type="inferred from homology"/>
<name>A0A377GZU7_9FUSO</name>
<dbReference type="GO" id="GO:0004715">
    <property type="term" value="F:non-membrane spanning protein tyrosine kinase activity"/>
    <property type="evidence" value="ECO:0007669"/>
    <property type="project" value="UniProtKB-EC"/>
</dbReference>
<keyword evidence="3 10" id="KW-0808">Transferase</keyword>
<keyword evidence="6" id="KW-0067">ATP-binding</keyword>
<dbReference type="AlphaFoldDB" id="A0A377GZU7"/>
<dbReference type="SUPFAM" id="SSF52540">
    <property type="entry name" value="P-loop containing nucleoside triphosphate hydrolases"/>
    <property type="match status" value="1"/>
</dbReference>
<dbReference type="Pfam" id="PF13614">
    <property type="entry name" value="AAA_31"/>
    <property type="match status" value="1"/>
</dbReference>
<evidence type="ECO:0000313" key="10">
    <source>
        <dbReference type="EMBL" id="STO32282.1"/>
    </source>
</evidence>
<evidence type="ECO:0000256" key="8">
    <source>
        <dbReference type="ARBA" id="ARBA00051245"/>
    </source>
</evidence>
<evidence type="ECO:0000313" key="11">
    <source>
        <dbReference type="Proteomes" id="UP000255328"/>
    </source>
</evidence>
<dbReference type="OrthoDB" id="9794577at2"/>
<keyword evidence="7" id="KW-0829">Tyrosine-protein kinase</keyword>
<feature type="domain" description="AAA" evidence="9">
    <location>
        <begin position="37"/>
        <end position="183"/>
    </location>
</feature>
<evidence type="ECO:0000256" key="3">
    <source>
        <dbReference type="ARBA" id="ARBA00022679"/>
    </source>
</evidence>
<dbReference type="CDD" id="cd05387">
    <property type="entry name" value="BY-kinase"/>
    <property type="match status" value="1"/>
</dbReference>
<dbReference type="InterPro" id="IPR027417">
    <property type="entry name" value="P-loop_NTPase"/>
</dbReference>
<dbReference type="PANTHER" id="PTHR32309:SF13">
    <property type="entry name" value="FERRIC ENTEROBACTIN TRANSPORT PROTEIN FEPE"/>
    <property type="match status" value="1"/>
</dbReference>
<comment type="catalytic activity">
    <reaction evidence="8">
        <text>L-tyrosyl-[protein] + ATP = O-phospho-L-tyrosyl-[protein] + ADP + H(+)</text>
        <dbReference type="Rhea" id="RHEA:10596"/>
        <dbReference type="Rhea" id="RHEA-COMP:10136"/>
        <dbReference type="Rhea" id="RHEA-COMP:20101"/>
        <dbReference type="ChEBI" id="CHEBI:15378"/>
        <dbReference type="ChEBI" id="CHEBI:30616"/>
        <dbReference type="ChEBI" id="CHEBI:46858"/>
        <dbReference type="ChEBI" id="CHEBI:61978"/>
        <dbReference type="ChEBI" id="CHEBI:456216"/>
        <dbReference type="EC" id="2.7.10.2"/>
    </reaction>
</comment>
<dbReference type="Proteomes" id="UP000255328">
    <property type="component" value="Unassembled WGS sequence"/>
</dbReference>
<organism evidence="10 11">
    <name type="scientific">Fusobacterium necrogenes</name>
    <dbReference type="NCBI Taxonomy" id="858"/>
    <lineage>
        <taxon>Bacteria</taxon>
        <taxon>Fusobacteriati</taxon>
        <taxon>Fusobacteriota</taxon>
        <taxon>Fusobacteriia</taxon>
        <taxon>Fusobacteriales</taxon>
        <taxon>Fusobacteriaceae</taxon>
        <taxon>Fusobacterium</taxon>
    </lineage>
</organism>
<accession>A0A377GZU7</accession>
<keyword evidence="5 10" id="KW-0418">Kinase</keyword>
<dbReference type="EMBL" id="UGGU01000003">
    <property type="protein sequence ID" value="STO32282.1"/>
    <property type="molecule type" value="Genomic_DNA"/>
</dbReference>
<dbReference type="InterPro" id="IPR050445">
    <property type="entry name" value="Bact_polysacc_biosynth/exp"/>
</dbReference>